<reference evidence="3 4" key="1">
    <citation type="journal article" date="2019" name="Nat. Ecol. Evol.">
        <title>Megaphylogeny resolves global patterns of mushroom evolution.</title>
        <authorList>
            <person name="Varga T."/>
            <person name="Krizsan K."/>
            <person name="Foldi C."/>
            <person name="Dima B."/>
            <person name="Sanchez-Garcia M."/>
            <person name="Sanchez-Ramirez S."/>
            <person name="Szollosi G.J."/>
            <person name="Szarkandi J.G."/>
            <person name="Papp V."/>
            <person name="Albert L."/>
            <person name="Andreopoulos W."/>
            <person name="Angelini C."/>
            <person name="Antonin V."/>
            <person name="Barry K.W."/>
            <person name="Bougher N.L."/>
            <person name="Buchanan P."/>
            <person name="Buyck B."/>
            <person name="Bense V."/>
            <person name="Catcheside P."/>
            <person name="Chovatia M."/>
            <person name="Cooper J."/>
            <person name="Damon W."/>
            <person name="Desjardin D."/>
            <person name="Finy P."/>
            <person name="Geml J."/>
            <person name="Haridas S."/>
            <person name="Hughes K."/>
            <person name="Justo A."/>
            <person name="Karasinski D."/>
            <person name="Kautmanova I."/>
            <person name="Kiss B."/>
            <person name="Kocsube S."/>
            <person name="Kotiranta H."/>
            <person name="LaButti K.M."/>
            <person name="Lechner B.E."/>
            <person name="Liimatainen K."/>
            <person name="Lipzen A."/>
            <person name="Lukacs Z."/>
            <person name="Mihaltcheva S."/>
            <person name="Morgado L.N."/>
            <person name="Niskanen T."/>
            <person name="Noordeloos M.E."/>
            <person name="Ohm R.A."/>
            <person name="Ortiz-Santana B."/>
            <person name="Ovrebo C."/>
            <person name="Racz N."/>
            <person name="Riley R."/>
            <person name="Savchenko A."/>
            <person name="Shiryaev A."/>
            <person name="Soop K."/>
            <person name="Spirin V."/>
            <person name="Szebenyi C."/>
            <person name="Tomsovsky M."/>
            <person name="Tulloss R.E."/>
            <person name="Uehling J."/>
            <person name="Grigoriev I.V."/>
            <person name="Vagvolgyi C."/>
            <person name="Papp T."/>
            <person name="Martin F.M."/>
            <person name="Miettinen O."/>
            <person name="Hibbett D.S."/>
            <person name="Nagy L.G."/>
        </authorList>
    </citation>
    <scope>NUCLEOTIDE SEQUENCE [LARGE SCALE GENOMIC DNA]</scope>
    <source>
        <strain evidence="3 4">CBS 962.96</strain>
    </source>
</reference>
<dbReference type="GO" id="GO:0005975">
    <property type="term" value="P:carbohydrate metabolic process"/>
    <property type="evidence" value="ECO:0007669"/>
    <property type="project" value="InterPro"/>
</dbReference>
<organism evidence="3 4">
    <name type="scientific">Dendrothele bispora (strain CBS 962.96)</name>
    <dbReference type="NCBI Taxonomy" id="1314807"/>
    <lineage>
        <taxon>Eukaryota</taxon>
        <taxon>Fungi</taxon>
        <taxon>Dikarya</taxon>
        <taxon>Basidiomycota</taxon>
        <taxon>Agaricomycotina</taxon>
        <taxon>Agaricomycetes</taxon>
        <taxon>Agaricomycetidae</taxon>
        <taxon>Agaricales</taxon>
        <taxon>Agaricales incertae sedis</taxon>
        <taxon>Dendrothele</taxon>
    </lineage>
</organism>
<dbReference type="OrthoDB" id="3223195at2759"/>
<evidence type="ECO:0000313" key="3">
    <source>
        <dbReference type="EMBL" id="THU79559.1"/>
    </source>
</evidence>
<keyword evidence="2" id="KW-0732">Signal</keyword>
<dbReference type="InterPro" id="IPR005198">
    <property type="entry name" value="Glyco_hydro_76"/>
</dbReference>
<name>A0A4S8KUL9_DENBC</name>
<feature type="compositionally biased region" description="Polar residues" evidence="1">
    <location>
        <begin position="439"/>
        <end position="448"/>
    </location>
</feature>
<proteinExistence type="predicted"/>
<feature type="signal peptide" evidence="2">
    <location>
        <begin position="1"/>
        <end position="18"/>
    </location>
</feature>
<keyword evidence="4" id="KW-1185">Reference proteome</keyword>
<dbReference type="EMBL" id="ML180012">
    <property type="protein sequence ID" value="THU79559.1"/>
    <property type="molecule type" value="Genomic_DNA"/>
</dbReference>
<dbReference type="SUPFAM" id="SSF48208">
    <property type="entry name" value="Six-hairpin glycosidases"/>
    <property type="match status" value="1"/>
</dbReference>
<dbReference type="Gene3D" id="1.50.10.20">
    <property type="match status" value="1"/>
</dbReference>
<dbReference type="AlphaFoldDB" id="A0A4S8KUL9"/>
<accession>A0A4S8KUL9</accession>
<dbReference type="Pfam" id="PF03663">
    <property type="entry name" value="Glyco_hydro_76"/>
    <property type="match status" value="1"/>
</dbReference>
<evidence type="ECO:0000313" key="4">
    <source>
        <dbReference type="Proteomes" id="UP000297245"/>
    </source>
</evidence>
<evidence type="ECO:0008006" key="5">
    <source>
        <dbReference type="Google" id="ProtNLM"/>
    </source>
</evidence>
<dbReference type="InterPro" id="IPR008928">
    <property type="entry name" value="6-hairpin_glycosidase_sf"/>
</dbReference>
<feature type="region of interest" description="Disordered" evidence="1">
    <location>
        <begin position="416"/>
        <end position="448"/>
    </location>
</feature>
<evidence type="ECO:0000256" key="1">
    <source>
        <dbReference type="SAM" id="MobiDB-lite"/>
    </source>
</evidence>
<feature type="chain" id="PRO_5020769159" description="Glycoside hydrolase family 76 protein" evidence="2">
    <location>
        <begin position="19"/>
        <end position="506"/>
    </location>
</feature>
<protein>
    <recommendedName>
        <fullName evidence="5">Glycoside hydrolase family 76 protein</fullName>
    </recommendedName>
</protein>
<gene>
    <name evidence="3" type="ORF">K435DRAFT_810627</name>
</gene>
<dbReference type="Proteomes" id="UP000297245">
    <property type="component" value="Unassembled WGS sequence"/>
</dbReference>
<sequence>MRSSRILLTFSWFIYVFGQPFTVPASWLNTSINVSSEDRVTIAGNAIQKSFLEWDQLKVMFTDSNSPALSSTFLSDLAIFDMHNNQTQFKDQVIDALTQIHSRTPNFENQLGWGYAAITAYRTYQETILLEYAELSWNFGWNWTLTPTGHAGFKSVEVPASCNGLSTVGGSFRETSPDNNIMINMLATGLSASLAEATSNQTYLDAASNAADFIHNHLTDSNNVIRDGLDLNNDCVQSSSIFLYNSALAVHGLAILTSLTKNSTQEQWLSDIIQGAVFSSNDIDISGVLKTGDTHVTFAMSAIQDYSNNPTLQAFAEQFMRTQYNAILNQATVDGSNIYQQNWAGPKPSIVPTLKGSAQIGGAGLIALTGLALLFSHKRSLRGRHKQEYMVPFTSPSTITPFSSTTAQTISHVPAAQGKAHHYRSPNTTESGIIGTRPSGKSQRIGSQPYTVLTSPSHPSAPISTVSVQNRGELSTEELVRMLNERLQYGAIRSGELPPEYPATEL</sequence>
<evidence type="ECO:0000256" key="2">
    <source>
        <dbReference type="SAM" id="SignalP"/>
    </source>
</evidence>